<sequence length="54" mass="5795">MRGRLDRVRFSRLRGRDAERRGDTPTRSVGASYGTGATAPAVSSILGPECEACQ</sequence>
<dbReference type="EMBL" id="AFWV01000009">
    <property type="protein sequence ID" value="EGV17944.1"/>
    <property type="molecule type" value="Genomic_DNA"/>
</dbReference>
<proteinExistence type="predicted"/>
<accession>F9UDK0</accession>
<evidence type="ECO:0000256" key="1">
    <source>
        <dbReference type="SAM" id="MobiDB-lite"/>
    </source>
</evidence>
<evidence type="ECO:0000313" key="3">
    <source>
        <dbReference type="Proteomes" id="UP000005459"/>
    </source>
</evidence>
<dbReference type="STRING" id="768671.ThimaDRAFT_3003"/>
<reference evidence="2 3" key="1">
    <citation type="submission" date="2011-06" db="EMBL/GenBank/DDBJ databases">
        <title>The draft genome of Thiocapsa marina 5811.</title>
        <authorList>
            <consortium name="US DOE Joint Genome Institute (JGI-PGF)"/>
            <person name="Lucas S."/>
            <person name="Han J."/>
            <person name="Cheng J.-F."/>
            <person name="Goodwin L."/>
            <person name="Pitluck S."/>
            <person name="Peters L."/>
            <person name="Land M.L."/>
            <person name="Hauser L."/>
            <person name="Vogl K."/>
            <person name="Liu Z."/>
            <person name="Imhoff J."/>
            <person name="Thiel V."/>
            <person name="Frigaard N.-U."/>
            <person name="Bryant D."/>
            <person name="Woyke T.J."/>
        </authorList>
    </citation>
    <scope>NUCLEOTIDE SEQUENCE [LARGE SCALE GENOMIC DNA]</scope>
    <source>
        <strain evidence="2 3">5811</strain>
    </source>
</reference>
<organism evidence="2 3">
    <name type="scientific">Thiocapsa marina 5811</name>
    <dbReference type="NCBI Taxonomy" id="768671"/>
    <lineage>
        <taxon>Bacteria</taxon>
        <taxon>Pseudomonadati</taxon>
        <taxon>Pseudomonadota</taxon>
        <taxon>Gammaproteobacteria</taxon>
        <taxon>Chromatiales</taxon>
        <taxon>Chromatiaceae</taxon>
        <taxon>Thiocapsa</taxon>
    </lineage>
</organism>
<feature type="compositionally biased region" description="Basic and acidic residues" evidence="1">
    <location>
        <begin position="1"/>
        <end position="24"/>
    </location>
</feature>
<keyword evidence="3" id="KW-1185">Reference proteome</keyword>
<protein>
    <submittedName>
        <fullName evidence="2">Uncharacterized protein</fullName>
    </submittedName>
</protein>
<dbReference type="Proteomes" id="UP000005459">
    <property type="component" value="Unassembled WGS sequence"/>
</dbReference>
<evidence type="ECO:0000313" key="2">
    <source>
        <dbReference type="EMBL" id="EGV17944.1"/>
    </source>
</evidence>
<gene>
    <name evidence="2" type="ORF">ThimaDRAFT_3003</name>
</gene>
<name>F9UDK0_9GAMM</name>
<feature type="region of interest" description="Disordered" evidence="1">
    <location>
        <begin position="1"/>
        <end position="41"/>
    </location>
</feature>
<dbReference type="AlphaFoldDB" id="F9UDK0"/>